<keyword evidence="1 3" id="KW-0328">Glycosyltransferase</keyword>
<keyword evidence="3" id="KW-0735">Signal-anchor</keyword>
<evidence type="ECO:0000313" key="5">
    <source>
        <dbReference type="Proteomes" id="UP000507470"/>
    </source>
</evidence>
<keyword evidence="5" id="KW-1185">Reference proteome</keyword>
<dbReference type="PANTHER" id="PTHR11927">
    <property type="entry name" value="GALACTOSIDE 2-L-FUCOSYLTRANSFERASE"/>
    <property type="match status" value="1"/>
</dbReference>
<organism evidence="4 5">
    <name type="scientific">Mytilus coruscus</name>
    <name type="common">Sea mussel</name>
    <dbReference type="NCBI Taxonomy" id="42192"/>
    <lineage>
        <taxon>Eukaryota</taxon>
        <taxon>Metazoa</taxon>
        <taxon>Spiralia</taxon>
        <taxon>Lophotrochozoa</taxon>
        <taxon>Mollusca</taxon>
        <taxon>Bivalvia</taxon>
        <taxon>Autobranchia</taxon>
        <taxon>Pteriomorphia</taxon>
        <taxon>Mytilida</taxon>
        <taxon>Mytiloidea</taxon>
        <taxon>Mytilidae</taxon>
        <taxon>Mytilinae</taxon>
        <taxon>Mytilus</taxon>
    </lineage>
</organism>
<keyword evidence="3" id="KW-1133">Transmembrane helix</keyword>
<dbReference type="GO" id="GO:0032580">
    <property type="term" value="C:Golgi cisterna membrane"/>
    <property type="evidence" value="ECO:0007669"/>
    <property type="project" value="UniProtKB-SubCell"/>
</dbReference>
<dbReference type="GO" id="GO:0008107">
    <property type="term" value="F:galactoside 2-alpha-L-fucosyltransferase activity"/>
    <property type="evidence" value="ECO:0007669"/>
    <property type="project" value="InterPro"/>
</dbReference>
<protein>
    <recommendedName>
        <fullName evidence="3">L-Fucosyltransferase</fullName>
        <ecNumber evidence="3">2.4.1.-</ecNumber>
    </recommendedName>
</protein>
<keyword evidence="3" id="KW-0472">Membrane</keyword>
<proteinExistence type="inferred from homology"/>
<keyword evidence="3" id="KW-0325">Glycoprotein</keyword>
<evidence type="ECO:0000313" key="4">
    <source>
        <dbReference type="EMBL" id="CAC5409046.1"/>
    </source>
</evidence>
<sequence length="371" mass="43592">MNVNTQTEVMKNEPSNGKGAQRYLTIVTVFIITLLFYVNVKSGNNFIRVEHPSPFRTQIFNITIIRKGILIKPQKVDYFICPTFVGRIGNKLFLYASSYGIARSKGMKVVINTNCELLQYFTLNADIRKDTSICHSRNVKTIKEEHSAVYDKRLLDFDNTHNVRLVQYLQSYLYFDRYKEEVRNQFTFSDEMIKKVTLLLDNKLKGYDIYRNSTYHKNHKYKYMKVYNETTQKKITLIGVHIRRGDWAKYPDAGYNVPTKEYLRKAVEWYQSRTEHLVFVVASNGMEWAKDNMPKNITTIYLEGNPAWVDLAAITLCEHFISSSGTFSWWAAWLTGGNVTFFKWPAKEGTRFRTAYSKDYKDYYYSHWIGL</sequence>
<dbReference type="Pfam" id="PF01531">
    <property type="entry name" value="Glyco_transf_11"/>
    <property type="match status" value="1"/>
</dbReference>
<comment type="subcellular location">
    <subcellularLocation>
        <location evidence="3">Golgi apparatus</location>
        <location evidence="3">Golgi stack membrane</location>
        <topology evidence="3">Single-pass type II membrane protein</topology>
    </subcellularLocation>
</comment>
<keyword evidence="2 3" id="KW-0808">Transferase</keyword>
<dbReference type="PANTHER" id="PTHR11927:SF9">
    <property type="entry name" value="L-FUCOSYLTRANSFERASE"/>
    <property type="match status" value="1"/>
</dbReference>
<dbReference type="InterPro" id="IPR002516">
    <property type="entry name" value="Glyco_trans_11"/>
</dbReference>
<comment type="pathway">
    <text evidence="3">Protein modification; protein glycosylation.</text>
</comment>
<dbReference type="GO" id="GO:0005975">
    <property type="term" value="P:carbohydrate metabolic process"/>
    <property type="evidence" value="ECO:0007669"/>
    <property type="project" value="InterPro"/>
</dbReference>
<evidence type="ECO:0000256" key="3">
    <source>
        <dbReference type="RuleBase" id="RU363129"/>
    </source>
</evidence>
<feature type="transmembrane region" description="Helical" evidence="3">
    <location>
        <begin position="20"/>
        <end position="38"/>
    </location>
</feature>
<reference evidence="4 5" key="1">
    <citation type="submission" date="2020-06" db="EMBL/GenBank/DDBJ databases">
        <authorList>
            <person name="Li R."/>
            <person name="Bekaert M."/>
        </authorList>
    </citation>
    <scope>NUCLEOTIDE SEQUENCE [LARGE SCALE GENOMIC DNA]</scope>
    <source>
        <strain evidence="5">wild</strain>
    </source>
</reference>
<keyword evidence="3" id="KW-0812">Transmembrane</keyword>
<evidence type="ECO:0000256" key="2">
    <source>
        <dbReference type="ARBA" id="ARBA00022679"/>
    </source>
</evidence>
<dbReference type="CDD" id="cd11301">
    <property type="entry name" value="Fut1_Fut2_like"/>
    <property type="match status" value="1"/>
</dbReference>
<dbReference type="UniPathway" id="UPA00378"/>
<keyword evidence="3" id="KW-0333">Golgi apparatus</keyword>
<accession>A0A6J8DLN3</accession>
<dbReference type="EMBL" id="CACVKT020007624">
    <property type="protein sequence ID" value="CAC5409046.1"/>
    <property type="molecule type" value="Genomic_DNA"/>
</dbReference>
<comment type="similarity">
    <text evidence="3">Belongs to the glycosyltransferase 11 family.</text>
</comment>
<evidence type="ECO:0000256" key="1">
    <source>
        <dbReference type="ARBA" id="ARBA00022676"/>
    </source>
</evidence>
<gene>
    <name evidence="4" type="ORF">MCOR_42377</name>
</gene>
<dbReference type="Proteomes" id="UP000507470">
    <property type="component" value="Unassembled WGS sequence"/>
</dbReference>
<dbReference type="OrthoDB" id="3226at2759"/>
<dbReference type="AlphaFoldDB" id="A0A6J8DLN3"/>
<name>A0A6J8DLN3_MYTCO</name>
<dbReference type="EC" id="2.4.1.-" evidence="3"/>